<organism evidence="4 5">
    <name type="scientific">Durusdinium trenchii</name>
    <dbReference type="NCBI Taxonomy" id="1381693"/>
    <lineage>
        <taxon>Eukaryota</taxon>
        <taxon>Sar</taxon>
        <taxon>Alveolata</taxon>
        <taxon>Dinophyceae</taxon>
        <taxon>Suessiales</taxon>
        <taxon>Symbiodiniaceae</taxon>
        <taxon>Durusdinium</taxon>
    </lineage>
</organism>
<dbReference type="EMBL" id="CAXAMN010025162">
    <property type="protein sequence ID" value="CAK9093119.1"/>
    <property type="molecule type" value="Genomic_DNA"/>
</dbReference>
<evidence type="ECO:0000256" key="2">
    <source>
        <dbReference type="RuleBase" id="RU004328"/>
    </source>
</evidence>
<dbReference type="SUPFAM" id="SSF55895">
    <property type="entry name" value="Ribonuclease Rh-like"/>
    <property type="match status" value="1"/>
</dbReference>
<proteinExistence type="inferred from homology"/>
<evidence type="ECO:0000313" key="4">
    <source>
        <dbReference type="EMBL" id="CAK9093119.1"/>
    </source>
</evidence>
<dbReference type="InterPro" id="IPR001568">
    <property type="entry name" value="RNase_T2-like"/>
</dbReference>
<accession>A0ABP0QXT2</accession>
<gene>
    <name evidence="4" type="ORF">CCMP2556_LOCUS44541</name>
</gene>
<sequence>MVSPLLILSLGLVNSSSVEQCAYPGGQCWELKMQKCKGSQNWTLHGLWPEWGNGCEGPDFDMNALRDIRQDLQSKWPSCPEYGESEDEFWRHEWQKHGTCSGLNELNYFQTALRLHDQFAGQCSSERSICQVCFSKDLQSQESCPSQLGSVSEVIV</sequence>
<evidence type="ECO:0000256" key="1">
    <source>
        <dbReference type="ARBA" id="ARBA00007469"/>
    </source>
</evidence>
<keyword evidence="3" id="KW-0732">Signal</keyword>
<evidence type="ECO:0000256" key="3">
    <source>
        <dbReference type="SAM" id="SignalP"/>
    </source>
</evidence>
<comment type="similarity">
    <text evidence="1 2">Belongs to the RNase T2 family.</text>
</comment>
<feature type="chain" id="PRO_5047519341" evidence="3">
    <location>
        <begin position="16"/>
        <end position="156"/>
    </location>
</feature>
<reference evidence="4 5" key="1">
    <citation type="submission" date="2024-02" db="EMBL/GenBank/DDBJ databases">
        <authorList>
            <person name="Chen Y."/>
            <person name="Shah S."/>
            <person name="Dougan E. K."/>
            <person name="Thang M."/>
            <person name="Chan C."/>
        </authorList>
    </citation>
    <scope>NUCLEOTIDE SEQUENCE [LARGE SCALE GENOMIC DNA]</scope>
</reference>
<feature type="signal peptide" evidence="3">
    <location>
        <begin position="1"/>
        <end position="15"/>
    </location>
</feature>
<keyword evidence="5" id="KW-1185">Reference proteome</keyword>
<dbReference type="Gene3D" id="3.90.730.10">
    <property type="entry name" value="Ribonuclease T2-like"/>
    <property type="match status" value="1"/>
</dbReference>
<dbReference type="PANTHER" id="PTHR11240">
    <property type="entry name" value="RIBONUCLEASE T2"/>
    <property type="match status" value="1"/>
</dbReference>
<dbReference type="PROSITE" id="PS00531">
    <property type="entry name" value="RNASE_T2_2"/>
    <property type="match status" value="1"/>
</dbReference>
<protein>
    <submittedName>
        <fullName evidence="4">Uncharacterized protein</fullName>
    </submittedName>
</protein>
<comment type="caution">
    <text evidence="4">The sequence shown here is derived from an EMBL/GenBank/DDBJ whole genome shotgun (WGS) entry which is preliminary data.</text>
</comment>
<dbReference type="InterPro" id="IPR018188">
    <property type="entry name" value="RNase_T2_His_AS_1"/>
</dbReference>
<dbReference type="Pfam" id="PF00445">
    <property type="entry name" value="Ribonuclease_T2"/>
    <property type="match status" value="1"/>
</dbReference>
<name>A0ABP0QXT2_9DINO</name>
<dbReference type="Proteomes" id="UP001642484">
    <property type="component" value="Unassembled WGS sequence"/>
</dbReference>
<dbReference type="InterPro" id="IPR033130">
    <property type="entry name" value="RNase_T2_His_AS_2"/>
</dbReference>
<dbReference type="PROSITE" id="PS00530">
    <property type="entry name" value="RNASE_T2_1"/>
    <property type="match status" value="1"/>
</dbReference>
<evidence type="ECO:0000313" key="5">
    <source>
        <dbReference type="Proteomes" id="UP001642484"/>
    </source>
</evidence>
<dbReference type="InterPro" id="IPR036430">
    <property type="entry name" value="RNase_T2-like_sf"/>
</dbReference>
<dbReference type="PANTHER" id="PTHR11240:SF22">
    <property type="entry name" value="RIBONUCLEASE T2"/>
    <property type="match status" value="1"/>
</dbReference>